<proteinExistence type="predicted"/>
<dbReference type="PROSITE" id="PS00108">
    <property type="entry name" value="PROTEIN_KINASE_ST"/>
    <property type="match status" value="1"/>
</dbReference>
<dbReference type="InterPro" id="IPR011009">
    <property type="entry name" value="Kinase-like_dom_sf"/>
</dbReference>
<evidence type="ECO:0000259" key="14">
    <source>
        <dbReference type="PROSITE" id="PS51698"/>
    </source>
</evidence>
<dbReference type="Gene3D" id="3.40.50.620">
    <property type="entry name" value="HUPs"/>
    <property type="match status" value="1"/>
</dbReference>
<dbReference type="InterPro" id="IPR000719">
    <property type="entry name" value="Prot_kinase_dom"/>
</dbReference>
<evidence type="ECO:0000256" key="6">
    <source>
        <dbReference type="ARBA" id="ARBA00022741"/>
    </source>
</evidence>
<dbReference type="PANTHER" id="PTHR45647:SF100">
    <property type="entry name" value="U-BOX DOMAIN-CONTAINING PROTEIN 33"/>
    <property type="match status" value="1"/>
</dbReference>
<keyword evidence="9 10" id="KW-0067">ATP-binding</keyword>
<dbReference type="Gene3D" id="3.30.40.10">
    <property type="entry name" value="Zinc/RING finger domain, C3HC4 (zinc finger)"/>
    <property type="match status" value="1"/>
</dbReference>
<dbReference type="SMART" id="SM00504">
    <property type="entry name" value="Ubox"/>
    <property type="match status" value="1"/>
</dbReference>
<dbReference type="OrthoDB" id="4062651at2759"/>
<dbReference type="EMBL" id="KZ305030">
    <property type="protein sequence ID" value="PIA49363.1"/>
    <property type="molecule type" value="Genomic_DNA"/>
</dbReference>
<dbReference type="CDD" id="cd01989">
    <property type="entry name" value="USP_STK_Ubox_N"/>
    <property type="match status" value="1"/>
</dbReference>
<dbReference type="SMART" id="SM00220">
    <property type="entry name" value="S_TKc"/>
    <property type="match status" value="1"/>
</dbReference>
<accession>A0A2G5E0R1</accession>
<dbReference type="UniPathway" id="UPA00143"/>
<reference evidence="15 16" key="1">
    <citation type="submission" date="2017-09" db="EMBL/GenBank/DDBJ databases">
        <title>WGS assembly of Aquilegia coerulea Goldsmith.</title>
        <authorList>
            <person name="Hodges S."/>
            <person name="Kramer E."/>
            <person name="Nordborg M."/>
            <person name="Tomkins J."/>
            <person name="Borevitz J."/>
            <person name="Derieg N."/>
            <person name="Yan J."/>
            <person name="Mihaltcheva S."/>
            <person name="Hayes R.D."/>
            <person name="Rokhsar D."/>
        </authorList>
    </citation>
    <scope>NUCLEOTIDE SEQUENCE [LARGE SCALE GENOMIC DNA]</scope>
    <source>
        <strain evidence="16">cv. Goldsmith</strain>
    </source>
</reference>
<dbReference type="Proteomes" id="UP000230069">
    <property type="component" value="Unassembled WGS sequence"/>
</dbReference>
<feature type="domain" description="Protein kinase" evidence="13">
    <location>
        <begin position="530"/>
        <end position="800"/>
    </location>
</feature>
<feature type="compositionally biased region" description="Polar residues" evidence="12">
    <location>
        <begin position="298"/>
        <end position="315"/>
    </location>
</feature>
<feature type="region of interest" description="Disordered" evidence="12">
    <location>
        <begin position="298"/>
        <end position="353"/>
    </location>
</feature>
<dbReference type="InterPro" id="IPR051348">
    <property type="entry name" value="U-box_ubiquitin_ligases"/>
</dbReference>
<evidence type="ECO:0000256" key="10">
    <source>
        <dbReference type="PROSITE-ProRule" id="PRU10141"/>
    </source>
</evidence>
<organism evidence="15 16">
    <name type="scientific">Aquilegia coerulea</name>
    <name type="common">Rocky mountain columbine</name>
    <dbReference type="NCBI Taxonomy" id="218851"/>
    <lineage>
        <taxon>Eukaryota</taxon>
        <taxon>Viridiplantae</taxon>
        <taxon>Streptophyta</taxon>
        <taxon>Embryophyta</taxon>
        <taxon>Tracheophyta</taxon>
        <taxon>Spermatophyta</taxon>
        <taxon>Magnoliopsida</taxon>
        <taxon>Ranunculales</taxon>
        <taxon>Ranunculaceae</taxon>
        <taxon>Thalictroideae</taxon>
        <taxon>Aquilegia</taxon>
    </lineage>
</organism>
<dbReference type="InterPro" id="IPR008271">
    <property type="entry name" value="Ser/Thr_kinase_AS"/>
</dbReference>
<dbReference type="PROSITE" id="PS51698">
    <property type="entry name" value="U_BOX"/>
    <property type="match status" value="1"/>
</dbReference>
<dbReference type="InParanoid" id="A0A2G5E0R1"/>
<dbReference type="Gene3D" id="1.10.510.10">
    <property type="entry name" value="Transferase(Phosphotransferase) domain 1"/>
    <property type="match status" value="1"/>
</dbReference>
<evidence type="ECO:0000259" key="13">
    <source>
        <dbReference type="PROSITE" id="PS50011"/>
    </source>
</evidence>
<sequence>MAIGVQSHDFGGGGVVNSLMGSTTRGEIEEEIVEISREVAVEEKLYVAVSKDVKGCKPNVLWAVKHSEGRKICLLHVHQPAQMIPLSMGGKFPANKLTELQVRAHRVLEKQKMHKMLNEYIFICAQLGVRAEKLFIDMENIDKGIVELIAQHGIKRLIMGAAIDKRTSMLKSKKAIFVNQEAPISCHIWFVCKGSLIQTREGSLEGMEIRITDSPLASPLTETSHGDCLRSRSISEGQSQHVKLTSPVQNFLNRLRSHGRRVATVPSLDVNKGVLLPQHQLGAEESVNAWEGMSQGSVLSTWSSSEEQIGSLESNSEVRDEASEDDSLLSSIHESEEDARRTSPTHELQDPGTLDRELIDLLQQAMAEAENSKREAFDELVKRRRAEKDVIEAIRRVKESESLYANKVKRKKEMEVVLARETSELNKINSQKDKVMEELKTALDQKMALESQLADSGRMLEEFKEKMAVAVELLQTFKQQRDSLQFERDSAVNEAEELRKKRDTEASSSQSQQIFSEFSFSEIDAATVNFDPRLVIGQGGYGSVYKGVLRNTEVAIKLLNSSSKQGRSEFQQEVDVLSKMRHPNLLTLIGTCPEAWALIYEYLPNGSVEDRLTCKDNTAPLSWQTRIRIAVEICSALIFLHYNKPHGIVHGDLKPSNILLDANFISKLGDFGICRSLSPDDISTYTTTLCSRTEHPKGTLLYMDPQFLSTGELTAKSDVYSFGIVLLQLLTGRPALGIAKEVQCALDEGTLNALLDCSAGDWPFVQAKQLAFLALRCCEMNRKNRPDLVSEVWRVLEPMKAACASSSSFRLGSEEPCQIPSYFICPIFQEIMREPRIAADGFTYEAEAIKGWLDGGHNTSPMTNLKLANCDLIPNHSLRSAIEEWRQQL</sequence>
<dbReference type="STRING" id="218851.A0A2G5E0R1"/>
<keyword evidence="5" id="KW-0808">Transferase</keyword>
<dbReference type="InterPro" id="IPR003613">
    <property type="entry name" value="Ubox_domain"/>
</dbReference>
<evidence type="ECO:0000256" key="1">
    <source>
        <dbReference type="ARBA" id="ARBA00000900"/>
    </source>
</evidence>
<dbReference type="FunFam" id="3.30.200.20:FF:000039">
    <property type="entry name" value="receptor-like protein kinase FERONIA"/>
    <property type="match status" value="1"/>
</dbReference>
<dbReference type="PROSITE" id="PS00107">
    <property type="entry name" value="PROTEIN_KINASE_ATP"/>
    <property type="match status" value="1"/>
</dbReference>
<evidence type="ECO:0000256" key="4">
    <source>
        <dbReference type="ARBA" id="ARBA00022527"/>
    </source>
</evidence>
<dbReference type="Pfam" id="PF00069">
    <property type="entry name" value="Pkinase"/>
    <property type="match status" value="1"/>
</dbReference>
<dbReference type="CDD" id="cd14066">
    <property type="entry name" value="STKc_IRAK"/>
    <property type="match status" value="1"/>
</dbReference>
<keyword evidence="7" id="KW-0418">Kinase</keyword>
<dbReference type="SUPFAM" id="SSF57850">
    <property type="entry name" value="RING/U-box"/>
    <property type="match status" value="1"/>
</dbReference>
<dbReference type="InterPro" id="IPR013083">
    <property type="entry name" value="Znf_RING/FYVE/PHD"/>
</dbReference>
<gene>
    <name evidence="15" type="ORF">AQUCO_01300291v1</name>
</gene>
<keyword evidence="8" id="KW-0833">Ubl conjugation pathway</keyword>
<evidence type="ECO:0000256" key="7">
    <source>
        <dbReference type="ARBA" id="ARBA00022777"/>
    </source>
</evidence>
<comment type="pathway">
    <text evidence="2">Protein modification; protein ubiquitination.</text>
</comment>
<dbReference type="EC" id="2.3.2.27" evidence="3"/>
<dbReference type="GO" id="GO:0061630">
    <property type="term" value="F:ubiquitin protein ligase activity"/>
    <property type="evidence" value="ECO:0007669"/>
    <property type="project" value="UniProtKB-EC"/>
</dbReference>
<dbReference type="AlphaFoldDB" id="A0A2G5E0R1"/>
<name>A0A2G5E0R1_AQUCA</name>
<dbReference type="GO" id="GO:0004674">
    <property type="term" value="F:protein serine/threonine kinase activity"/>
    <property type="evidence" value="ECO:0007669"/>
    <property type="project" value="UniProtKB-KW"/>
</dbReference>
<feature type="binding site" evidence="10">
    <location>
        <position position="557"/>
    </location>
    <ligand>
        <name>ATP</name>
        <dbReference type="ChEBI" id="CHEBI:30616"/>
    </ligand>
</feature>
<evidence type="ECO:0000256" key="5">
    <source>
        <dbReference type="ARBA" id="ARBA00022679"/>
    </source>
</evidence>
<feature type="coiled-coil region" evidence="11">
    <location>
        <begin position="411"/>
        <end position="501"/>
    </location>
</feature>
<keyword evidence="11" id="KW-0175">Coiled coil</keyword>
<dbReference type="PROSITE" id="PS50011">
    <property type="entry name" value="PROTEIN_KINASE_DOM"/>
    <property type="match status" value="1"/>
</dbReference>
<protein>
    <recommendedName>
        <fullName evidence="3">RING-type E3 ubiquitin transferase</fullName>
        <ecNumber evidence="3">2.3.2.27</ecNumber>
    </recommendedName>
</protein>
<dbReference type="InterPro" id="IPR014729">
    <property type="entry name" value="Rossmann-like_a/b/a_fold"/>
</dbReference>
<evidence type="ECO:0000256" key="3">
    <source>
        <dbReference type="ARBA" id="ARBA00012483"/>
    </source>
</evidence>
<dbReference type="PANTHER" id="PTHR45647">
    <property type="entry name" value="OS02G0152300 PROTEIN"/>
    <property type="match status" value="1"/>
</dbReference>
<dbReference type="CDD" id="cd16655">
    <property type="entry name" value="RING-Ubox_WDSUB1-like"/>
    <property type="match status" value="1"/>
</dbReference>
<evidence type="ECO:0000256" key="2">
    <source>
        <dbReference type="ARBA" id="ARBA00004906"/>
    </source>
</evidence>
<feature type="domain" description="U-box" evidence="14">
    <location>
        <begin position="818"/>
        <end position="889"/>
    </location>
</feature>
<evidence type="ECO:0000313" key="16">
    <source>
        <dbReference type="Proteomes" id="UP000230069"/>
    </source>
</evidence>
<comment type="catalytic activity">
    <reaction evidence="1">
        <text>S-ubiquitinyl-[E2 ubiquitin-conjugating enzyme]-L-cysteine + [acceptor protein]-L-lysine = [E2 ubiquitin-conjugating enzyme]-L-cysteine + N(6)-ubiquitinyl-[acceptor protein]-L-lysine.</text>
        <dbReference type="EC" id="2.3.2.27"/>
    </reaction>
</comment>
<keyword evidence="4" id="KW-0723">Serine/threonine-protein kinase</keyword>
<dbReference type="GO" id="GO:0005524">
    <property type="term" value="F:ATP binding"/>
    <property type="evidence" value="ECO:0007669"/>
    <property type="project" value="UniProtKB-UniRule"/>
</dbReference>
<evidence type="ECO:0000256" key="8">
    <source>
        <dbReference type="ARBA" id="ARBA00022786"/>
    </source>
</evidence>
<dbReference type="FunCoup" id="A0A2G5E0R1">
    <property type="interactions" value="976"/>
</dbReference>
<evidence type="ECO:0000256" key="9">
    <source>
        <dbReference type="ARBA" id="ARBA00022840"/>
    </source>
</evidence>
<keyword evidence="16" id="KW-1185">Reference proteome</keyword>
<dbReference type="SUPFAM" id="SSF56112">
    <property type="entry name" value="Protein kinase-like (PK-like)"/>
    <property type="match status" value="1"/>
</dbReference>
<evidence type="ECO:0000256" key="12">
    <source>
        <dbReference type="SAM" id="MobiDB-lite"/>
    </source>
</evidence>
<keyword evidence="6 10" id="KW-0547">Nucleotide-binding</keyword>
<evidence type="ECO:0000313" key="15">
    <source>
        <dbReference type="EMBL" id="PIA49363.1"/>
    </source>
</evidence>
<dbReference type="Pfam" id="PF04564">
    <property type="entry name" value="U-box"/>
    <property type="match status" value="1"/>
</dbReference>
<dbReference type="GO" id="GO:0016567">
    <property type="term" value="P:protein ubiquitination"/>
    <property type="evidence" value="ECO:0007669"/>
    <property type="project" value="UniProtKB-UniPathway"/>
</dbReference>
<dbReference type="InterPro" id="IPR017441">
    <property type="entry name" value="Protein_kinase_ATP_BS"/>
</dbReference>
<dbReference type="Gene3D" id="3.30.200.20">
    <property type="entry name" value="Phosphorylase Kinase, domain 1"/>
    <property type="match status" value="1"/>
</dbReference>
<evidence type="ECO:0000256" key="11">
    <source>
        <dbReference type="SAM" id="Coils"/>
    </source>
</evidence>